<evidence type="ECO:0000256" key="1">
    <source>
        <dbReference type="ARBA" id="ARBA00022603"/>
    </source>
</evidence>
<dbReference type="KEGG" id="cceu:CBR64_11715"/>
<keyword evidence="1 5" id="KW-0489">Methyltransferase</keyword>
<evidence type="ECO:0000259" key="3">
    <source>
        <dbReference type="Pfam" id="PF00588"/>
    </source>
</evidence>
<organism evidence="5 6">
    <name type="scientific">Cellulosimicrobium cellulans</name>
    <name type="common">Arthrobacter luteus</name>
    <dbReference type="NCBI Taxonomy" id="1710"/>
    <lineage>
        <taxon>Bacteria</taxon>
        <taxon>Bacillati</taxon>
        <taxon>Actinomycetota</taxon>
        <taxon>Actinomycetes</taxon>
        <taxon>Micrococcales</taxon>
        <taxon>Promicromonosporaceae</taxon>
        <taxon>Cellulosimicrobium</taxon>
    </lineage>
</organism>
<dbReference type="InterPro" id="IPR051259">
    <property type="entry name" value="rRNA_Methyltransferase"/>
</dbReference>
<dbReference type="SUPFAM" id="SSF55315">
    <property type="entry name" value="L30e-like"/>
    <property type="match status" value="1"/>
</dbReference>
<feature type="domain" description="SpoU L30e-like N-terminal" evidence="4">
    <location>
        <begin position="10"/>
        <end position="99"/>
    </location>
</feature>
<dbReference type="GO" id="GO:0008173">
    <property type="term" value="F:RNA methyltransferase activity"/>
    <property type="evidence" value="ECO:0007669"/>
    <property type="project" value="InterPro"/>
</dbReference>
<gene>
    <name evidence="5" type="ORF">CBR64_11715</name>
</gene>
<sequence length="280" mass="29585">MTVQRVTTRNAAFQQWEALLTNRTKRHRAGETLVQGVRPITLAVESGWTVRTWLVDADRSLSSWAHAMLDRVRTQRFAVSSELMRELGGKDDDAPELLAVVATPPDDLGRIAVGGRASGDDAAFLGVVLDRPTSPGNVGTVARSLDAFGGGGLVVAGHAADPYDPRAVRASTGSIFSVPTVRVPAGRDVLEWVAAQRTAGVPLTLLGTDEHGDVELAEHDLTGPTLVLTGNETSGLSAGWREACDVMVSIPMLGSASSLNAASATTVVLYEAVRQRRARG</sequence>
<dbReference type="Pfam" id="PF00588">
    <property type="entry name" value="SpoU_methylase"/>
    <property type="match status" value="1"/>
</dbReference>
<protein>
    <submittedName>
        <fullName evidence="5">rRNA methyltransferase</fullName>
    </submittedName>
</protein>
<evidence type="ECO:0000313" key="6">
    <source>
        <dbReference type="Proteomes" id="UP000196228"/>
    </source>
</evidence>
<dbReference type="OrthoDB" id="9785673at2"/>
<dbReference type="PANTHER" id="PTHR43191:SF2">
    <property type="entry name" value="RRNA METHYLTRANSFERASE 3, MITOCHONDRIAL"/>
    <property type="match status" value="1"/>
</dbReference>
<dbReference type="GO" id="GO:0006396">
    <property type="term" value="P:RNA processing"/>
    <property type="evidence" value="ECO:0007669"/>
    <property type="project" value="InterPro"/>
</dbReference>
<dbReference type="AlphaFoldDB" id="A0A1Y0HV55"/>
<dbReference type="Pfam" id="PF22655">
    <property type="entry name" value="SpoU_sub_bind_like"/>
    <property type="match status" value="1"/>
</dbReference>
<dbReference type="GO" id="GO:0003723">
    <property type="term" value="F:RNA binding"/>
    <property type="evidence" value="ECO:0007669"/>
    <property type="project" value="InterPro"/>
</dbReference>
<accession>A0A1Y0HV55</accession>
<dbReference type="InterPro" id="IPR054578">
    <property type="entry name" value="SpoU_sub_bind-like_N"/>
</dbReference>
<evidence type="ECO:0000256" key="2">
    <source>
        <dbReference type="ARBA" id="ARBA00022679"/>
    </source>
</evidence>
<feature type="domain" description="tRNA/rRNA methyltransferase SpoU type" evidence="3">
    <location>
        <begin position="127"/>
        <end position="270"/>
    </location>
</feature>
<dbReference type="Gene3D" id="3.30.1330.30">
    <property type="match status" value="1"/>
</dbReference>
<dbReference type="Proteomes" id="UP000196228">
    <property type="component" value="Chromosome"/>
</dbReference>
<dbReference type="GO" id="GO:0032259">
    <property type="term" value="P:methylation"/>
    <property type="evidence" value="ECO:0007669"/>
    <property type="project" value="UniProtKB-KW"/>
</dbReference>
<dbReference type="InterPro" id="IPR029064">
    <property type="entry name" value="Ribosomal_eL30-like_sf"/>
</dbReference>
<keyword evidence="2 5" id="KW-0808">Transferase</keyword>
<dbReference type="EMBL" id="CP021383">
    <property type="protein sequence ID" value="ARU52042.1"/>
    <property type="molecule type" value="Genomic_DNA"/>
</dbReference>
<dbReference type="InterPro" id="IPR001537">
    <property type="entry name" value="SpoU_MeTrfase"/>
</dbReference>
<name>A0A1Y0HV55_CELCE</name>
<dbReference type="Gene3D" id="3.40.1280.10">
    <property type="match status" value="1"/>
</dbReference>
<evidence type="ECO:0000259" key="4">
    <source>
        <dbReference type="Pfam" id="PF22655"/>
    </source>
</evidence>
<dbReference type="PANTHER" id="PTHR43191">
    <property type="entry name" value="RRNA METHYLTRANSFERASE 3"/>
    <property type="match status" value="1"/>
</dbReference>
<dbReference type="InterPro" id="IPR029028">
    <property type="entry name" value="Alpha/beta_knot_MTases"/>
</dbReference>
<proteinExistence type="predicted"/>
<reference evidence="5 6" key="1">
    <citation type="submission" date="2017-05" db="EMBL/GenBank/DDBJ databases">
        <authorList>
            <person name="Song R."/>
            <person name="Chenine A.L."/>
            <person name="Ruprecht R.M."/>
        </authorList>
    </citation>
    <scope>NUCLEOTIDE SEQUENCE [LARGE SCALE GENOMIC DNA]</scope>
    <source>
        <strain evidence="5 6">PSBB019</strain>
    </source>
</reference>
<dbReference type="InterPro" id="IPR029026">
    <property type="entry name" value="tRNA_m1G_MTases_N"/>
</dbReference>
<dbReference type="SUPFAM" id="SSF75217">
    <property type="entry name" value="alpha/beta knot"/>
    <property type="match status" value="1"/>
</dbReference>
<evidence type="ECO:0000313" key="5">
    <source>
        <dbReference type="EMBL" id="ARU52042.1"/>
    </source>
</evidence>